<dbReference type="GO" id="GO:0090063">
    <property type="term" value="P:positive regulation of microtubule nucleation"/>
    <property type="evidence" value="ECO:0007669"/>
    <property type="project" value="TreeGrafter"/>
</dbReference>
<dbReference type="AlphaFoldDB" id="A0A3B3TB60"/>
<dbReference type="GO" id="GO:0007098">
    <property type="term" value="P:centrosome cycle"/>
    <property type="evidence" value="ECO:0007669"/>
    <property type="project" value="TreeGrafter"/>
</dbReference>
<dbReference type="GO" id="GO:0005813">
    <property type="term" value="C:centrosome"/>
    <property type="evidence" value="ECO:0007669"/>
    <property type="project" value="TreeGrafter"/>
</dbReference>
<dbReference type="Ensembl" id="ENSPKIT00000021008.1">
    <property type="protein sequence ID" value="ENSPKIP00000039994.1"/>
    <property type="gene ID" value="ENSPKIG00000017136.1"/>
</dbReference>
<evidence type="ECO:0000313" key="1">
    <source>
        <dbReference type="Ensembl" id="ENSPKIP00000039994.1"/>
    </source>
</evidence>
<evidence type="ECO:0000313" key="2">
    <source>
        <dbReference type="Proteomes" id="UP000261540"/>
    </source>
</evidence>
<dbReference type="PANTHER" id="PTHR46501:SF2">
    <property type="entry name" value="MYOMEGALIN"/>
    <property type="match status" value="1"/>
</dbReference>
<accession>A0A3B3TB60</accession>
<keyword evidence="2" id="KW-1185">Reference proteome</keyword>
<dbReference type="InterPro" id="IPR052593">
    <property type="entry name" value="MT-associated_AKAP9-binding"/>
</dbReference>
<name>A0A3B3TB60_9TELE</name>
<dbReference type="GO" id="GO:1903358">
    <property type="term" value="P:regulation of Golgi organization"/>
    <property type="evidence" value="ECO:0007669"/>
    <property type="project" value="TreeGrafter"/>
</dbReference>
<dbReference type="Proteomes" id="UP000261540">
    <property type="component" value="Unplaced"/>
</dbReference>
<dbReference type="GeneTree" id="ENSGT00950000183190"/>
<protein>
    <submittedName>
        <fullName evidence="1">Uncharacterized protein</fullName>
    </submittedName>
</protein>
<proteinExistence type="predicted"/>
<reference evidence="1" key="2">
    <citation type="submission" date="2025-09" db="UniProtKB">
        <authorList>
            <consortium name="Ensembl"/>
        </authorList>
    </citation>
    <scope>IDENTIFICATION</scope>
</reference>
<sequence>MERGSEALSHLCQGAEPGVAEGGFWQHVEAGLQEQVQRLRTDLTLSRQESRELQERLMVSEATVLAQSEQLKEYRELLYSLHICTAKACFANIACAAPCRKYGTLIQAQARELSHLRQRMREGCGICHALAQHLDDTTKAFEELLRGNDVDYYMGQSFREQLAGSQALASRVRAKISGRESLWQPTALPQ</sequence>
<dbReference type="STRING" id="1676925.ENSPKIP00000039994"/>
<dbReference type="PANTHER" id="PTHR46501">
    <property type="entry name" value="MYOMEGALIN"/>
    <property type="match status" value="1"/>
</dbReference>
<organism evidence="1 2">
    <name type="scientific">Paramormyrops kingsleyae</name>
    <dbReference type="NCBI Taxonomy" id="1676925"/>
    <lineage>
        <taxon>Eukaryota</taxon>
        <taxon>Metazoa</taxon>
        <taxon>Chordata</taxon>
        <taxon>Craniata</taxon>
        <taxon>Vertebrata</taxon>
        <taxon>Euteleostomi</taxon>
        <taxon>Actinopterygii</taxon>
        <taxon>Neopterygii</taxon>
        <taxon>Teleostei</taxon>
        <taxon>Osteoglossocephala</taxon>
        <taxon>Osteoglossomorpha</taxon>
        <taxon>Osteoglossiformes</taxon>
        <taxon>Mormyridae</taxon>
        <taxon>Paramormyrops</taxon>
    </lineage>
</organism>
<reference evidence="1" key="1">
    <citation type="submission" date="2025-08" db="UniProtKB">
        <authorList>
            <consortium name="Ensembl"/>
        </authorList>
    </citation>
    <scope>IDENTIFICATION</scope>
</reference>
<dbReference type="GO" id="GO:0060090">
    <property type="term" value="F:molecular adaptor activity"/>
    <property type="evidence" value="ECO:0007669"/>
    <property type="project" value="TreeGrafter"/>
</dbReference>
<dbReference type="GO" id="GO:0005794">
    <property type="term" value="C:Golgi apparatus"/>
    <property type="evidence" value="ECO:0007669"/>
    <property type="project" value="TreeGrafter"/>
</dbReference>